<keyword evidence="2" id="KW-1133">Transmembrane helix</keyword>
<dbReference type="STRING" id="1314674.A0A0D7BEY9"/>
<dbReference type="AlphaFoldDB" id="A0A0D7BEY9"/>
<evidence type="ECO:0000313" key="3">
    <source>
        <dbReference type="EMBL" id="KIY69073.1"/>
    </source>
</evidence>
<sequence>MGHADFHVAHLGKTKGQRGMTTMKRADSDCATGGLYVNPEGGNSYPAGTPLTASWTTDCISSSTVDIYLYAPAVKDTQLHKWTNVPNDAAGYNLTVNPTWFDNKTSAKAQLRIVARGEEPFLSTAAAGPVFTLTSDGSGSTDDGSEVTVVGAASTGSTSSSRGKIAAAVVIPLLFAIVAVVFYVRWLRQKRANKSAAFTEHVDKRMSTISTDWKSLSGKGASAAIRNSMAVGEGNRNSGFSFGNIRPQSSFDPDNGPSSPEMAQVRAARPRPSFNTGERVSRVSFAEGTRPSVETRRSMAGQSRAFHSAFVPPLPDRQSSADDLGMAGAMSPTQTYGAVPLTSEAIHSRISSSAQDDVGPALSMMRMQEDYSTSDLSRLSTYTAGNSHTMSVYGSNNPYASATDVVSAPQPVFRSETLFSTGSPLTSPTVESSSSPFGHAPKNFGVSPDALLQAYAAGLPTSTGPGMPGAMRVMSPPAMPSDMQSPVRGAYDVHEDVFGRAQ</sequence>
<evidence type="ECO:0000256" key="2">
    <source>
        <dbReference type="SAM" id="Phobius"/>
    </source>
</evidence>
<dbReference type="Proteomes" id="UP000054007">
    <property type="component" value="Unassembled WGS sequence"/>
</dbReference>
<gene>
    <name evidence="3" type="ORF">CYLTODRAFT_489291</name>
</gene>
<dbReference type="InterPro" id="IPR028000">
    <property type="entry name" value="Pma1"/>
</dbReference>
<feature type="compositionally biased region" description="Polar residues" evidence="1">
    <location>
        <begin position="238"/>
        <end position="258"/>
    </location>
</feature>
<accession>A0A0D7BEY9</accession>
<feature type="transmembrane region" description="Helical" evidence="2">
    <location>
        <begin position="165"/>
        <end position="184"/>
    </location>
</feature>
<feature type="region of interest" description="Disordered" evidence="1">
    <location>
        <begin position="238"/>
        <end position="301"/>
    </location>
</feature>
<protein>
    <submittedName>
        <fullName evidence="3">Uncharacterized protein</fullName>
    </submittedName>
</protein>
<dbReference type="OrthoDB" id="3363836at2759"/>
<name>A0A0D7BEY9_9AGAR</name>
<keyword evidence="2" id="KW-0812">Transmembrane</keyword>
<dbReference type="Pfam" id="PF14610">
    <property type="entry name" value="Psg1"/>
    <property type="match status" value="1"/>
</dbReference>
<evidence type="ECO:0000256" key="1">
    <source>
        <dbReference type="SAM" id="MobiDB-lite"/>
    </source>
</evidence>
<evidence type="ECO:0000313" key="4">
    <source>
        <dbReference type="Proteomes" id="UP000054007"/>
    </source>
</evidence>
<reference evidence="3 4" key="1">
    <citation type="journal article" date="2015" name="Fungal Genet. Biol.">
        <title>Evolution of novel wood decay mechanisms in Agaricales revealed by the genome sequences of Fistulina hepatica and Cylindrobasidium torrendii.</title>
        <authorList>
            <person name="Floudas D."/>
            <person name="Held B.W."/>
            <person name="Riley R."/>
            <person name="Nagy L.G."/>
            <person name="Koehler G."/>
            <person name="Ransdell A.S."/>
            <person name="Younus H."/>
            <person name="Chow J."/>
            <person name="Chiniquy J."/>
            <person name="Lipzen A."/>
            <person name="Tritt A."/>
            <person name="Sun H."/>
            <person name="Haridas S."/>
            <person name="LaButti K."/>
            <person name="Ohm R.A."/>
            <person name="Kues U."/>
            <person name="Blanchette R.A."/>
            <person name="Grigoriev I.V."/>
            <person name="Minto R.E."/>
            <person name="Hibbett D.S."/>
        </authorList>
    </citation>
    <scope>NUCLEOTIDE SEQUENCE [LARGE SCALE GENOMIC DNA]</scope>
    <source>
        <strain evidence="3 4">FP15055 ss-10</strain>
    </source>
</reference>
<proteinExistence type="predicted"/>
<keyword evidence="2" id="KW-0472">Membrane</keyword>
<organism evidence="3 4">
    <name type="scientific">Cylindrobasidium torrendii FP15055 ss-10</name>
    <dbReference type="NCBI Taxonomy" id="1314674"/>
    <lineage>
        <taxon>Eukaryota</taxon>
        <taxon>Fungi</taxon>
        <taxon>Dikarya</taxon>
        <taxon>Basidiomycota</taxon>
        <taxon>Agaricomycotina</taxon>
        <taxon>Agaricomycetes</taxon>
        <taxon>Agaricomycetidae</taxon>
        <taxon>Agaricales</taxon>
        <taxon>Marasmiineae</taxon>
        <taxon>Physalacriaceae</taxon>
        <taxon>Cylindrobasidium</taxon>
    </lineage>
</organism>
<keyword evidence="4" id="KW-1185">Reference proteome</keyword>
<dbReference type="EMBL" id="KN880491">
    <property type="protein sequence ID" value="KIY69073.1"/>
    <property type="molecule type" value="Genomic_DNA"/>
</dbReference>